<dbReference type="InterPro" id="IPR058017">
    <property type="entry name" value="At3g28540-like_C"/>
</dbReference>
<feature type="domain" description="AAA+ ATPase At3g28540-like C-terminal" evidence="2">
    <location>
        <begin position="69"/>
        <end position="103"/>
    </location>
</feature>
<gene>
    <name evidence="3" type="ORF">RND71_019484</name>
</gene>
<evidence type="ECO:0000256" key="1">
    <source>
        <dbReference type="SAM" id="MobiDB-lite"/>
    </source>
</evidence>
<proteinExistence type="predicted"/>
<evidence type="ECO:0000313" key="3">
    <source>
        <dbReference type="EMBL" id="KAK4360532.1"/>
    </source>
</evidence>
<evidence type="ECO:0000259" key="2">
    <source>
        <dbReference type="Pfam" id="PF25568"/>
    </source>
</evidence>
<sequence>MSRGRLPSFLIYEVAFRIKRPKVKKLRVNFAKSWKSIDSFEGVELIWSYEESRYETHHDFVQNEESHLFTPAEVAEELMKSDNTSVSLESLVKFLKRKRIKNEDVKDDGIDVLELYKMNSVKCSEHKTRTRKEIFRDRWRAKNYGLAKGSYLLGSTMTDPVLGPEASTRRINQVSKQKKVAKPPSVPADPLPPPPPPQEKKELGIV</sequence>
<name>A0AAE1V9F0_9SOLA</name>
<organism evidence="3 4">
    <name type="scientific">Anisodus tanguticus</name>
    <dbReference type="NCBI Taxonomy" id="243964"/>
    <lineage>
        <taxon>Eukaryota</taxon>
        <taxon>Viridiplantae</taxon>
        <taxon>Streptophyta</taxon>
        <taxon>Embryophyta</taxon>
        <taxon>Tracheophyta</taxon>
        <taxon>Spermatophyta</taxon>
        <taxon>Magnoliopsida</taxon>
        <taxon>eudicotyledons</taxon>
        <taxon>Gunneridae</taxon>
        <taxon>Pentapetalae</taxon>
        <taxon>asterids</taxon>
        <taxon>lamiids</taxon>
        <taxon>Solanales</taxon>
        <taxon>Solanaceae</taxon>
        <taxon>Solanoideae</taxon>
        <taxon>Hyoscyameae</taxon>
        <taxon>Anisodus</taxon>
    </lineage>
</organism>
<dbReference type="Proteomes" id="UP001291623">
    <property type="component" value="Unassembled WGS sequence"/>
</dbReference>
<dbReference type="Pfam" id="PF25568">
    <property type="entry name" value="AAA_lid_At3g28540"/>
    <property type="match status" value="1"/>
</dbReference>
<keyword evidence="4" id="KW-1185">Reference proteome</keyword>
<dbReference type="EMBL" id="JAVYJV010000010">
    <property type="protein sequence ID" value="KAK4360532.1"/>
    <property type="molecule type" value="Genomic_DNA"/>
</dbReference>
<reference evidence="3" key="1">
    <citation type="submission" date="2023-12" db="EMBL/GenBank/DDBJ databases">
        <title>Genome assembly of Anisodus tanguticus.</title>
        <authorList>
            <person name="Wang Y.-J."/>
        </authorList>
    </citation>
    <scope>NUCLEOTIDE SEQUENCE</scope>
    <source>
        <strain evidence="3">KB-2021</strain>
        <tissue evidence="3">Leaf</tissue>
    </source>
</reference>
<dbReference type="AlphaFoldDB" id="A0AAE1V9F0"/>
<comment type="caution">
    <text evidence="3">The sequence shown here is derived from an EMBL/GenBank/DDBJ whole genome shotgun (WGS) entry which is preliminary data.</text>
</comment>
<feature type="region of interest" description="Disordered" evidence="1">
    <location>
        <begin position="172"/>
        <end position="206"/>
    </location>
</feature>
<evidence type="ECO:0000313" key="4">
    <source>
        <dbReference type="Proteomes" id="UP001291623"/>
    </source>
</evidence>
<protein>
    <recommendedName>
        <fullName evidence="2">AAA+ ATPase At3g28540-like C-terminal domain-containing protein</fullName>
    </recommendedName>
</protein>
<accession>A0AAE1V9F0</accession>
<feature type="compositionally biased region" description="Pro residues" evidence="1">
    <location>
        <begin position="184"/>
        <end position="197"/>
    </location>
</feature>